<sequence>MSSGVGTYPITLTGGFDPNYDISLEDGVLEVTKASLTITVDDKDKVYGSENPSLTFTYVGLVNGDTKVVTEPSITTTATVSSGVGTYPIILTGGSDANYDITLVSGIITVQKRVLVIQVDNLEKYVGEEDPTLTFAIISDSLLEGDVILGNLARETGEAIGVYFINIGSLSAGDNYELRIEGQPNFRINAFEEPKTLSIFEVIPIYLETEWGNENVVLDFPLNVMVKLSDNSLINLKVKWDLTNLDEYIFKRGQYKILGTIELEEGIINTEGVLAQLFLEVLPKDPPVQIRLNPNEFKVGNESYEKIQMIGEFTVIDPIDDVHIISLNRAELDNKYFQIQGGALYWNSEDPIPGKTSFQISVNVLDRDGNEINEMISINRIFAGLDEIEVKNTFTPNGDGINDDWGVIELRYYEKVKILVFEKSGKEVFETEDPNVFWDGTYKGKSLAIGTYFWIIEIGETGEVRKGMLNLLRK</sequence>
<protein>
    <recommendedName>
        <fullName evidence="1">MBG domain-containing protein</fullName>
    </recommendedName>
</protein>
<dbReference type="EMBL" id="BMFD01000021">
    <property type="protein sequence ID" value="GGC53376.1"/>
    <property type="molecule type" value="Genomic_DNA"/>
</dbReference>
<evidence type="ECO:0000313" key="2">
    <source>
        <dbReference type="EMBL" id="GGC53376.1"/>
    </source>
</evidence>
<accession>A0ABQ1N4B6</accession>
<evidence type="ECO:0000313" key="3">
    <source>
        <dbReference type="Proteomes" id="UP000635885"/>
    </source>
</evidence>
<reference evidence="3" key="1">
    <citation type="journal article" date="2019" name="Int. J. Syst. Evol. Microbiol.">
        <title>The Global Catalogue of Microorganisms (GCM) 10K type strain sequencing project: providing services to taxonomists for standard genome sequencing and annotation.</title>
        <authorList>
            <consortium name="The Broad Institute Genomics Platform"/>
            <consortium name="The Broad Institute Genome Sequencing Center for Infectious Disease"/>
            <person name="Wu L."/>
            <person name="Ma J."/>
        </authorList>
    </citation>
    <scope>NUCLEOTIDE SEQUENCE [LARGE SCALE GENOMIC DNA]</scope>
    <source>
        <strain evidence="3">CGMCC 1.12479</strain>
    </source>
</reference>
<gene>
    <name evidence="2" type="ORF">GCM10010993_34760</name>
</gene>
<comment type="caution">
    <text evidence="2">The sequence shown here is derived from an EMBL/GenBank/DDBJ whole genome shotgun (WGS) entry which is preliminary data.</text>
</comment>
<dbReference type="Proteomes" id="UP000635885">
    <property type="component" value="Unassembled WGS sequence"/>
</dbReference>
<dbReference type="Gene3D" id="3.30.160.710">
    <property type="match status" value="1"/>
</dbReference>
<dbReference type="NCBIfam" id="TIGR04131">
    <property type="entry name" value="Bac_Flav_CTERM"/>
    <property type="match status" value="1"/>
</dbReference>
<keyword evidence="3" id="KW-1185">Reference proteome</keyword>
<dbReference type="InterPro" id="IPR041286">
    <property type="entry name" value="MBG_2"/>
</dbReference>
<evidence type="ECO:0000259" key="1">
    <source>
        <dbReference type="Pfam" id="PF18676"/>
    </source>
</evidence>
<proteinExistence type="predicted"/>
<feature type="domain" description="MBG" evidence="1">
    <location>
        <begin position="36"/>
        <end position="108"/>
    </location>
</feature>
<feature type="domain" description="MBG" evidence="1">
    <location>
        <begin position="115"/>
        <end position="179"/>
    </location>
</feature>
<dbReference type="Pfam" id="PF18676">
    <property type="entry name" value="MBG_2"/>
    <property type="match status" value="2"/>
</dbReference>
<dbReference type="Pfam" id="PF13585">
    <property type="entry name" value="CHU_C"/>
    <property type="match status" value="1"/>
</dbReference>
<dbReference type="InterPro" id="IPR026341">
    <property type="entry name" value="T9SS_type_B"/>
</dbReference>
<name>A0ABQ1N4B6_9BACT</name>
<organism evidence="2 3">
    <name type="scientific">Belliella aquatica</name>
    <dbReference type="NCBI Taxonomy" id="1323734"/>
    <lineage>
        <taxon>Bacteria</taxon>
        <taxon>Pseudomonadati</taxon>
        <taxon>Bacteroidota</taxon>
        <taxon>Cytophagia</taxon>
        <taxon>Cytophagales</taxon>
        <taxon>Cyclobacteriaceae</taxon>
        <taxon>Belliella</taxon>
    </lineage>
</organism>